<evidence type="ECO:0000313" key="1">
    <source>
        <dbReference type="EMBL" id="HJB07663.1"/>
    </source>
</evidence>
<name>A0A9D2L7Y7_9FIRM</name>
<dbReference type="EMBL" id="DWYS01000089">
    <property type="protein sequence ID" value="HJB07663.1"/>
    <property type="molecule type" value="Genomic_DNA"/>
</dbReference>
<dbReference type="Pfam" id="PF12900">
    <property type="entry name" value="Pyridox_ox_2"/>
    <property type="match status" value="1"/>
</dbReference>
<dbReference type="Gene3D" id="2.30.110.10">
    <property type="entry name" value="Electron Transport, Fmn-binding Protein, Chain A"/>
    <property type="match status" value="1"/>
</dbReference>
<organism evidence="1 2">
    <name type="scientific">Candidatus Enterocloster faecavium</name>
    <dbReference type="NCBI Taxonomy" id="2838560"/>
    <lineage>
        <taxon>Bacteria</taxon>
        <taxon>Bacillati</taxon>
        <taxon>Bacillota</taxon>
        <taxon>Clostridia</taxon>
        <taxon>Lachnospirales</taxon>
        <taxon>Lachnospiraceae</taxon>
        <taxon>Enterocloster</taxon>
    </lineage>
</organism>
<sequence>MRRKDREIQDPARINEIIRSCFCCRLGFQDGEDVYIVPLNFGFEEQEGRRVFYFHGALEGRKIDLVRSKGRAGFELDRGYELKEGELPCQYSARFQSVVGWGRVSMIEEEKEKQHALRMLMDHYTGRKNWEFPENMMKQMGIFKLEVEEISCKEHE</sequence>
<reference evidence="1" key="1">
    <citation type="journal article" date="2021" name="PeerJ">
        <title>Extensive microbial diversity within the chicken gut microbiome revealed by metagenomics and culture.</title>
        <authorList>
            <person name="Gilroy R."/>
            <person name="Ravi A."/>
            <person name="Getino M."/>
            <person name="Pursley I."/>
            <person name="Horton D.L."/>
            <person name="Alikhan N.F."/>
            <person name="Baker D."/>
            <person name="Gharbi K."/>
            <person name="Hall N."/>
            <person name="Watson M."/>
            <person name="Adriaenssens E.M."/>
            <person name="Foster-Nyarko E."/>
            <person name="Jarju S."/>
            <person name="Secka A."/>
            <person name="Antonio M."/>
            <person name="Oren A."/>
            <person name="Chaudhuri R.R."/>
            <person name="La Ragione R."/>
            <person name="Hildebrand F."/>
            <person name="Pallen M.J."/>
        </authorList>
    </citation>
    <scope>NUCLEOTIDE SEQUENCE</scope>
    <source>
        <strain evidence="1">CHK188-4685</strain>
    </source>
</reference>
<dbReference type="SUPFAM" id="SSF50475">
    <property type="entry name" value="FMN-binding split barrel"/>
    <property type="match status" value="1"/>
</dbReference>
<protein>
    <submittedName>
        <fullName evidence="1">Pyridoxamine 5'-phosphate oxidase family protein</fullName>
    </submittedName>
</protein>
<dbReference type="PANTHER" id="PTHR34071">
    <property type="entry name" value="5-NITROIMIDAZOLE ANTIBIOTICS RESISTANCE PROTEIN, NIMA-FAMILY-RELATED PROTEIN-RELATED"/>
    <property type="match status" value="1"/>
</dbReference>
<comment type="caution">
    <text evidence="1">The sequence shown here is derived from an EMBL/GenBank/DDBJ whole genome shotgun (WGS) entry which is preliminary data.</text>
</comment>
<dbReference type="AlphaFoldDB" id="A0A9D2L7Y7"/>
<gene>
    <name evidence="1" type="ORF">H9716_07320</name>
</gene>
<accession>A0A9D2L7Y7</accession>
<reference evidence="1" key="2">
    <citation type="submission" date="2021-04" db="EMBL/GenBank/DDBJ databases">
        <authorList>
            <person name="Gilroy R."/>
        </authorList>
    </citation>
    <scope>NUCLEOTIDE SEQUENCE</scope>
    <source>
        <strain evidence="1">CHK188-4685</strain>
    </source>
</reference>
<proteinExistence type="predicted"/>
<evidence type="ECO:0000313" key="2">
    <source>
        <dbReference type="Proteomes" id="UP000886804"/>
    </source>
</evidence>
<dbReference type="InterPro" id="IPR024747">
    <property type="entry name" value="Pyridox_Oxase-rel"/>
</dbReference>
<dbReference type="PANTHER" id="PTHR34071:SF2">
    <property type="entry name" value="FLAVIN-NUCLEOTIDE-BINDING PROTEIN"/>
    <property type="match status" value="1"/>
</dbReference>
<dbReference type="InterPro" id="IPR012349">
    <property type="entry name" value="Split_barrel_FMN-bd"/>
</dbReference>
<dbReference type="Proteomes" id="UP000886804">
    <property type="component" value="Unassembled WGS sequence"/>
</dbReference>